<evidence type="ECO:0000259" key="5">
    <source>
        <dbReference type="PROSITE" id="PS51352"/>
    </source>
</evidence>
<feature type="binding site" evidence="3">
    <location>
        <position position="77"/>
    </location>
    <ligand>
        <name>Cu cation</name>
        <dbReference type="ChEBI" id="CHEBI:23378"/>
    </ligand>
</feature>
<dbReference type="Proteomes" id="UP000192491">
    <property type="component" value="Unassembled WGS sequence"/>
</dbReference>
<dbReference type="Pfam" id="PF02630">
    <property type="entry name" value="SCO1-SenC"/>
    <property type="match status" value="1"/>
</dbReference>
<evidence type="ECO:0000256" key="4">
    <source>
        <dbReference type="PIRSR" id="PIRSR603782-2"/>
    </source>
</evidence>
<comment type="similarity">
    <text evidence="1">Belongs to the SCO1/2 family.</text>
</comment>
<dbReference type="SUPFAM" id="SSF52833">
    <property type="entry name" value="Thioredoxin-like"/>
    <property type="match status" value="1"/>
</dbReference>
<dbReference type="GO" id="GO:0046872">
    <property type="term" value="F:metal ion binding"/>
    <property type="evidence" value="ECO:0007669"/>
    <property type="project" value="UniProtKB-KW"/>
</dbReference>
<gene>
    <name evidence="6" type="ORF">BWK73_08905</name>
</gene>
<dbReference type="InterPro" id="IPR003782">
    <property type="entry name" value="SCO1/SenC"/>
</dbReference>
<evidence type="ECO:0000256" key="3">
    <source>
        <dbReference type="PIRSR" id="PIRSR603782-1"/>
    </source>
</evidence>
<feature type="binding site" evidence="3">
    <location>
        <position position="73"/>
    </location>
    <ligand>
        <name>Cu cation</name>
        <dbReference type="ChEBI" id="CHEBI:23378"/>
    </ligand>
</feature>
<reference evidence="6 7" key="1">
    <citation type="submission" date="2017-01" db="EMBL/GenBank/DDBJ databases">
        <title>Novel large sulfur bacteria in the metagenomes of groundwater-fed chemosynthetic microbial mats in the Lake Huron basin.</title>
        <authorList>
            <person name="Sharrar A.M."/>
            <person name="Flood B.E."/>
            <person name="Bailey J.V."/>
            <person name="Jones D.S."/>
            <person name="Biddanda B."/>
            <person name="Ruberg S.A."/>
            <person name="Marcus D.N."/>
            <person name="Dick G.J."/>
        </authorList>
    </citation>
    <scope>NUCLEOTIDE SEQUENCE [LARGE SCALE GENOMIC DNA]</scope>
    <source>
        <strain evidence="6">A8</strain>
    </source>
</reference>
<dbReference type="FunFam" id="3.40.30.10:FF:000013">
    <property type="entry name" value="Blast:Protein SCO1 homolog, mitochondrial"/>
    <property type="match status" value="1"/>
</dbReference>
<dbReference type="InterPro" id="IPR013766">
    <property type="entry name" value="Thioredoxin_domain"/>
</dbReference>
<proteinExistence type="inferred from homology"/>
<evidence type="ECO:0000256" key="2">
    <source>
        <dbReference type="ARBA" id="ARBA00023008"/>
    </source>
</evidence>
<keyword evidence="4" id="KW-1015">Disulfide bond</keyword>
<dbReference type="AlphaFoldDB" id="A0A1Y1QW80"/>
<keyword evidence="2 3" id="KW-0186">Copper</keyword>
<accession>A0A1Y1QW80</accession>
<sequence>MWKQLIGMVAAISLGVAAAWWISQQLNPAPAASVQPAAQSVGGDFTLQSAKGAVNLADFRGKVVALYFGYTACPDICPTSMATQKAAFAQLSAAEMAQVQGIFISVDPERDTLEHIQRYVGYFHPNIVGVSGTLPELETLARRYNAFFRKVEMPGSAMAYTIDHSSVIYVIDKQGKVQTQVQHAAPPAELAAAIRAWL</sequence>
<dbReference type="PANTHER" id="PTHR12151">
    <property type="entry name" value="ELECTRON TRANSPORT PROTIN SCO1/SENC FAMILY MEMBER"/>
    <property type="match status" value="1"/>
</dbReference>
<evidence type="ECO:0000313" key="7">
    <source>
        <dbReference type="Proteomes" id="UP000192491"/>
    </source>
</evidence>
<name>A0A1Y1QW80_9GAMM</name>
<comment type="caution">
    <text evidence="6">The sequence shown here is derived from an EMBL/GenBank/DDBJ whole genome shotgun (WGS) entry which is preliminary data.</text>
</comment>
<dbReference type="PROSITE" id="PS51352">
    <property type="entry name" value="THIOREDOXIN_2"/>
    <property type="match status" value="1"/>
</dbReference>
<keyword evidence="3" id="KW-0479">Metal-binding</keyword>
<feature type="domain" description="Thioredoxin" evidence="5">
    <location>
        <begin position="23"/>
        <end position="198"/>
    </location>
</feature>
<feature type="disulfide bond" description="Redox-active" evidence="4">
    <location>
        <begin position="73"/>
        <end position="77"/>
    </location>
</feature>
<feature type="binding site" evidence="3">
    <location>
        <position position="164"/>
    </location>
    <ligand>
        <name>Cu cation</name>
        <dbReference type="ChEBI" id="CHEBI:23378"/>
    </ligand>
</feature>
<protein>
    <submittedName>
        <fullName evidence="6">SCO family protein</fullName>
    </submittedName>
</protein>
<dbReference type="Gene3D" id="3.40.30.10">
    <property type="entry name" value="Glutaredoxin"/>
    <property type="match status" value="1"/>
</dbReference>
<evidence type="ECO:0000256" key="1">
    <source>
        <dbReference type="ARBA" id="ARBA00010996"/>
    </source>
</evidence>
<dbReference type="CDD" id="cd02968">
    <property type="entry name" value="SCO"/>
    <property type="match status" value="1"/>
</dbReference>
<dbReference type="PANTHER" id="PTHR12151:SF25">
    <property type="entry name" value="LINALOOL DEHYDRATASE_ISOMERASE DOMAIN-CONTAINING PROTEIN"/>
    <property type="match status" value="1"/>
</dbReference>
<dbReference type="InterPro" id="IPR036249">
    <property type="entry name" value="Thioredoxin-like_sf"/>
</dbReference>
<evidence type="ECO:0000313" key="6">
    <source>
        <dbReference type="EMBL" id="OQX14722.1"/>
    </source>
</evidence>
<organism evidence="6 7">
    <name type="scientific">Thiothrix lacustris</name>
    <dbReference type="NCBI Taxonomy" id="525917"/>
    <lineage>
        <taxon>Bacteria</taxon>
        <taxon>Pseudomonadati</taxon>
        <taxon>Pseudomonadota</taxon>
        <taxon>Gammaproteobacteria</taxon>
        <taxon>Thiotrichales</taxon>
        <taxon>Thiotrichaceae</taxon>
        <taxon>Thiothrix</taxon>
    </lineage>
</organism>
<dbReference type="EMBL" id="MTEJ01000025">
    <property type="protein sequence ID" value="OQX14722.1"/>
    <property type="molecule type" value="Genomic_DNA"/>
</dbReference>